<dbReference type="CDD" id="cd05471">
    <property type="entry name" value="pepsin_like"/>
    <property type="match status" value="1"/>
</dbReference>
<dbReference type="PRINTS" id="PR00792">
    <property type="entry name" value="PEPSIN"/>
</dbReference>
<feature type="chain" id="PRO_5041257692" description="Peptidase A1 domain-containing protein" evidence="4">
    <location>
        <begin position="18"/>
        <end position="474"/>
    </location>
</feature>
<feature type="active site" evidence="2">
    <location>
        <position position="286"/>
    </location>
</feature>
<dbReference type="Proteomes" id="UP001233271">
    <property type="component" value="Chromosome 1"/>
</dbReference>
<dbReference type="InterPro" id="IPR033121">
    <property type="entry name" value="PEPTIDASE_A1"/>
</dbReference>
<evidence type="ECO:0000313" key="6">
    <source>
        <dbReference type="EMBL" id="BEI88011.1"/>
    </source>
</evidence>
<dbReference type="GeneID" id="85491882"/>
<organism evidence="6 7">
    <name type="scientific">Cutaneotrichosporon cavernicola</name>
    <dbReference type="NCBI Taxonomy" id="279322"/>
    <lineage>
        <taxon>Eukaryota</taxon>
        <taxon>Fungi</taxon>
        <taxon>Dikarya</taxon>
        <taxon>Basidiomycota</taxon>
        <taxon>Agaricomycotina</taxon>
        <taxon>Tremellomycetes</taxon>
        <taxon>Trichosporonales</taxon>
        <taxon>Trichosporonaceae</taxon>
        <taxon>Cutaneotrichosporon</taxon>
    </lineage>
</organism>
<dbReference type="AlphaFoldDB" id="A0AA48KYW9"/>
<gene>
    <name evidence="6" type="ORF">CcaverHIS019_0107290</name>
</gene>
<sequence>MLALFSILPFLIATLAAEAPNPNPIALPITANGFFNLWGSETDYLANKYGHSHAKIARRGMVERQAAGSAELTNIGTSYTVDVEIGTPPQKFESLIDTGSSVMWVISNCTNQAECGQARVFNGSASSTLLQTNNPYEIQYGRGTAAGHVAHDQITVGGQKVQAAFVMVDELTEWGMSASSLVGFAPRSSSWFQRVIGNWAEPVFGLYLGRSLQATESNPVANNGLLTLGGVDSSKFTGDLHWITANTTGWWTIPMDDLKVGGQSINLNLESNSFSHMDGKPAAVIDSGTTLINGPRGPISDMYAKLNATEISNGLFVFPCITGQVPSVSLTFGGVEYMMNSDDVVIGASTVSYIRNRFNVTLPGADGDYYCRAAVDIFDPPTDTFSAPSWIIGAAFMRSVYTAHRLNPPAVGFAALADSSSSTASASDGTVEQGGDGKVTQEDAGQKGITSGASTIVLNAGLASAALMVALAAL</sequence>
<dbReference type="Gene3D" id="2.40.70.10">
    <property type="entry name" value="Acid Proteases"/>
    <property type="match status" value="2"/>
</dbReference>
<dbReference type="RefSeq" id="XP_060453277.1">
    <property type="nucleotide sequence ID" value="XM_060603555.1"/>
</dbReference>
<dbReference type="PANTHER" id="PTHR47966">
    <property type="entry name" value="BETA-SITE APP-CLEAVING ENZYME, ISOFORM A-RELATED"/>
    <property type="match status" value="1"/>
</dbReference>
<reference evidence="6" key="1">
    <citation type="journal article" date="2023" name="BMC Genomics">
        <title>Chromosome-level genome assemblies of Cutaneotrichosporon spp. (Trichosporonales, Basidiomycota) reveal imbalanced evolution between nucleotide sequences and chromosome synteny.</title>
        <authorList>
            <person name="Kobayashi Y."/>
            <person name="Kayamori A."/>
            <person name="Aoki K."/>
            <person name="Shiwa Y."/>
            <person name="Matsutani M."/>
            <person name="Fujita N."/>
            <person name="Sugita T."/>
            <person name="Iwasaki W."/>
            <person name="Tanaka N."/>
            <person name="Takashima M."/>
        </authorList>
    </citation>
    <scope>NUCLEOTIDE SEQUENCE</scope>
    <source>
        <strain evidence="6">HIS019</strain>
    </source>
</reference>
<feature type="region of interest" description="Disordered" evidence="3">
    <location>
        <begin position="423"/>
        <end position="445"/>
    </location>
</feature>
<proteinExistence type="inferred from homology"/>
<name>A0AA48KYW9_9TREE</name>
<evidence type="ECO:0000259" key="5">
    <source>
        <dbReference type="PROSITE" id="PS51767"/>
    </source>
</evidence>
<dbReference type="InterPro" id="IPR021109">
    <property type="entry name" value="Peptidase_aspartic_dom_sf"/>
</dbReference>
<keyword evidence="7" id="KW-1185">Reference proteome</keyword>
<dbReference type="EMBL" id="AP028212">
    <property type="protein sequence ID" value="BEI88011.1"/>
    <property type="molecule type" value="Genomic_DNA"/>
</dbReference>
<evidence type="ECO:0000256" key="4">
    <source>
        <dbReference type="SAM" id="SignalP"/>
    </source>
</evidence>
<dbReference type="InterPro" id="IPR001461">
    <property type="entry name" value="Aspartic_peptidase_A1"/>
</dbReference>
<dbReference type="KEGG" id="ccac:CcaHIS019_0107290"/>
<feature type="domain" description="Peptidase A1" evidence="5">
    <location>
        <begin position="79"/>
        <end position="414"/>
    </location>
</feature>
<accession>A0AA48KYW9</accession>
<keyword evidence="4" id="KW-0732">Signal</keyword>
<dbReference type="GO" id="GO:0004190">
    <property type="term" value="F:aspartic-type endopeptidase activity"/>
    <property type="evidence" value="ECO:0007669"/>
    <property type="project" value="InterPro"/>
</dbReference>
<evidence type="ECO:0000256" key="1">
    <source>
        <dbReference type="ARBA" id="ARBA00007447"/>
    </source>
</evidence>
<dbReference type="SUPFAM" id="SSF50630">
    <property type="entry name" value="Acid proteases"/>
    <property type="match status" value="1"/>
</dbReference>
<evidence type="ECO:0000256" key="2">
    <source>
        <dbReference type="PIRSR" id="PIRSR601461-1"/>
    </source>
</evidence>
<feature type="active site" evidence="2">
    <location>
        <position position="97"/>
    </location>
</feature>
<feature type="signal peptide" evidence="4">
    <location>
        <begin position="1"/>
        <end position="17"/>
    </location>
</feature>
<comment type="similarity">
    <text evidence="1">Belongs to the peptidase A1 family.</text>
</comment>
<evidence type="ECO:0000256" key="3">
    <source>
        <dbReference type="SAM" id="MobiDB-lite"/>
    </source>
</evidence>
<dbReference type="InterPro" id="IPR034164">
    <property type="entry name" value="Pepsin-like_dom"/>
</dbReference>
<dbReference type="GO" id="GO:0006508">
    <property type="term" value="P:proteolysis"/>
    <property type="evidence" value="ECO:0007669"/>
    <property type="project" value="InterPro"/>
</dbReference>
<protein>
    <recommendedName>
        <fullName evidence="5">Peptidase A1 domain-containing protein</fullName>
    </recommendedName>
</protein>
<dbReference type="PROSITE" id="PS51767">
    <property type="entry name" value="PEPTIDASE_A1"/>
    <property type="match status" value="1"/>
</dbReference>
<dbReference type="PANTHER" id="PTHR47966:SF6">
    <property type="entry name" value="PEPTIDASE A1 DOMAIN-CONTAINING PROTEIN"/>
    <property type="match status" value="1"/>
</dbReference>
<evidence type="ECO:0000313" key="7">
    <source>
        <dbReference type="Proteomes" id="UP001233271"/>
    </source>
</evidence>
<dbReference type="Pfam" id="PF00026">
    <property type="entry name" value="Asp"/>
    <property type="match status" value="1"/>
</dbReference>